<evidence type="ECO:0000313" key="1">
    <source>
        <dbReference type="EMBL" id="CAA7031962.1"/>
    </source>
</evidence>
<evidence type="ECO:0000313" key="2">
    <source>
        <dbReference type="Proteomes" id="UP000467841"/>
    </source>
</evidence>
<comment type="caution">
    <text evidence="1">The sequence shown here is derived from an EMBL/GenBank/DDBJ whole genome shotgun (WGS) entry which is preliminary data.</text>
</comment>
<protein>
    <submittedName>
        <fullName evidence="1">Uncharacterized protein</fullName>
    </submittedName>
</protein>
<name>A0A6D2IZ75_9BRAS</name>
<dbReference type="EMBL" id="CACVBM020001114">
    <property type="protein sequence ID" value="CAA7031962.1"/>
    <property type="molecule type" value="Genomic_DNA"/>
</dbReference>
<sequence>MRLWRERARCEAVVAELEAVEAGAEIVDFGGFGRECGAECGDCVGDPVGIRGDYWLVFRQWFHRGSGSTSSGRGAAEGCGICSAAGCGFDGAAYLDMMGHMQRIGTPYFEGGVRGGR</sequence>
<dbReference type="Proteomes" id="UP000467841">
    <property type="component" value="Unassembled WGS sequence"/>
</dbReference>
<gene>
    <name evidence="1" type="ORF">MERR_LOCUS19197</name>
</gene>
<reference evidence="1" key="1">
    <citation type="submission" date="2020-01" db="EMBL/GenBank/DDBJ databases">
        <authorList>
            <person name="Mishra B."/>
        </authorList>
    </citation>
    <scope>NUCLEOTIDE SEQUENCE [LARGE SCALE GENOMIC DNA]</scope>
</reference>
<accession>A0A6D2IZ75</accession>
<dbReference type="AlphaFoldDB" id="A0A6D2IZ75"/>
<keyword evidence="2" id="KW-1185">Reference proteome</keyword>
<organism evidence="1 2">
    <name type="scientific">Microthlaspi erraticum</name>
    <dbReference type="NCBI Taxonomy" id="1685480"/>
    <lineage>
        <taxon>Eukaryota</taxon>
        <taxon>Viridiplantae</taxon>
        <taxon>Streptophyta</taxon>
        <taxon>Embryophyta</taxon>
        <taxon>Tracheophyta</taxon>
        <taxon>Spermatophyta</taxon>
        <taxon>Magnoliopsida</taxon>
        <taxon>eudicotyledons</taxon>
        <taxon>Gunneridae</taxon>
        <taxon>Pentapetalae</taxon>
        <taxon>rosids</taxon>
        <taxon>malvids</taxon>
        <taxon>Brassicales</taxon>
        <taxon>Brassicaceae</taxon>
        <taxon>Coluteocarpeae</taxon>
        <taxon>Microthlaspi</taxon>
    </lineage>
</organism>
<proteinExistence type="predicted"/>